<keyword evidence="7 11" id="KW-1133">Transmembrane helix</keyword>
<evidence type="ECO:0000256" key="5">
    <source>
        <dbReference type="ARBA" id="ARBA00022519"/>
    </source>
</evidence>
<dbReference type="PANTHER" id="PTHR30093">
    <property type="entry name" value="GENERAL SECRETION PATHWAY PROTEIN G"/>
    <property type="match status" value="1"/>
</dbReference>
<keyword evidence="3" id="KW-1003">Cell membrane</keyword>
<keyword evidence="14" id="KW-1185">Reference proteome</keyword>
<dbReference type="GO" id="GO:0015628">
    <property type="term" value="P:protein secretion by the type II secretion system"/>
    <property type="evidence" value="ECO:0007669"/>
    <property type="project" value="InterPro"/>
</dbReference>
<evidence type="ECO:0000256" key="1">
    <source>
        <dbReference type="ARBA" id="ARBA00004377"/>
    </source>
</evidence>
<evidence type="ECO:0000313" key="13">
    <source>
        <dbReference type="EMBL" id="QQG65915.1"/>
    </source>
</evidence>
<comment type="similarity">
    <text evidence="9">Belongs to the GSP H family.</text>
</comment>
<evidence type="ECO:0000256" key="10">
    <source>
        <dbReference type="ARBA" id="ARBA00030775"/>
    </source>
</evidence>
<keyword evidence="6 11" id="KW-0812">Transmembrane</keyword>
<organism evidence="13 14">
    <name type="scientific">Desulfobulbus oligotrophicus</name>
    <dbReference type="NCBI Taxonomy" id="1909699"/>
    <lineage>
        <taxon>Bacteria</taxon>
        <taxon>Pseudomonadati</taxon>
        <taxon>Thermodesulfobacteriota</taxon>
        <taxon>Desulfobulbia</taxon>
        <taxon>Desulfobulbales</taxon>
        <taxon>Desulfobulbaceae</taxon>
        <taxon>Desulfobulbus</taxon>
    </lineage>
</organism>
<dbReference type="PIRSF" id="PIRSF021292">
    <property type="entry name" value="Competence_ComGD"/>
    <property type="match status" value="1"/>
</dbReference>
<protein>
    <recommendedName>
        <fullName evidence="2">Type II secretion system protein H</fullName>
    </recommendedName>
    <alternativeName>
        <fullName evidence="10">General secretion pathway protein H</fullName>
    </alternativeName>
</protein>
<dbReference type="InterPro" id="IPR016785">
    <property type="entry name" value="ComGD"/>
</dbReference>
<dbReference type="Pfam" id="PF07963">
    <property type="entry name" value="N_methyl"/>
    <property type="match status" value="1"/>
</dbReference>
<dbReference type="EMBL" id="CP054140">
    <property type="protein sequence ID" value="QQG65915.1"/>
    <property type="molecule type" value="Genomic_DNA"/>
</dbReference>
<keyword evidence="5" id="KW-0997">Cell inner membrane</keyword>
<dbReference type="Pfam" id="PF12019">
    <property type="entry name" value="GspH"/>
    <property type="match status" value="1"/>
</dbReference>
<dbReference type="GO" id="GO:0030420">
    <property type="term" value="P:establishment of competence for transformation"/>
    <property type="evidence" value="ECO:0007669"/>
    <property type="project" value="InterPro"/>
</dbReference>
<evidence type="ECO:0000256" key="11">
    <source>
        <dbReference type="SAM" id="Phobius"/>
    </source>
</evidence>
<sequence>MKQSTSRGFTLVELMVTMAIIGILSAIAIPNMIGWRTERMLRGAINNLQADMQLARMRAIREGEVVAVLFESATRSYRIFVDKNNNWLVDADEPELRHVTLPTNVTISKCTFASNRTRFRPNGMPSVIGTVTLKNKAGELALVVNRVGRLRTE</sequence>
<evidence type="ECO:0000256" key="7">
    <source>
        <dbReference type="ARBA" id="ARBA00022989"/>
    </source>
</evidence>
<dbReference type="InterPro" id="IPR022346">
    <property type="entry name" value="T2SS_GspH"/>
</dbReference>
<dbReference type="InterPro" id="IPR045584">
    <property type="entry name" value="Pilin-like"/>
</dbReference>
<comment type="subcellular location">
    <subcellularLocation>
        <location evidence="1">Cell inner membrane</location>
        <topology evidence="1">Single-pass membrane protein</topology>
    </subcellularLocation>
</comment>
<dbReference type="GO" id="GO:0005886">
    <property type="term" value="C:plasma membrane"/>
    <property type="evidence" value="ECO:0007669"/>
    <property type="project" value="UniProtKB-SubCell"/>
</dbReference>
<evidence type="ECO:0000313" key="14">
    <source>
        <dbReference type="Proteomes" id="UP000596092"/>
    </source>
</evidence>
<reference evidence="13 14" key="1">
    <citation type="submission" date="2020-05" db="EMBL/GenBank/DDBJ databases">
        <title>Complete genome of Desulfobulbus oligotrophicus.</title>
        <authorList>
            <person name="Podar M."/>
        </authorList>
    </citation>
    <scope>NUCLEOTIDE SEQUENCE [LARGE SCALE GENOMIC DNA]</scope>
    <source>
        <strain evidence="13 14">Prop6</strain>
    </source>
</reference>
<dbReference type="KEGG" id="dog:HP555_08565"/>
<name>A0A7T6AQW2_9BACT</name>
<dbReference type="PROSITE" id="PS00409">
    <property type="entry name" value="PROKAR_NTER_METHYL"/>
    <property type="match status" value="1"/>
</dbReference>
<dbReference type="InterPro" id="IPR012902">
    <property type="entry name" value="N_methyl_site"/>
</dbReference>
<accession>A0A7T6AQW2</accession>
<dbReference type="RefSeq" id="WP_199261535.1">
    <property type="nucleotide sequence ID" value="NZ_CP054140.1"/>
</dbReference>
<evidence type="ECO:0000256" key="8">
    <source>
        <dbReference type="ARBA" id="ARBA00023136"/>
    </source>
</evidence>
<gene>
    <name evidence="13" type="ORF">HP555_08565</name>
</gene>
<dbReference type="Proteomes" id="UP000596092">
    <property type="component" value="Chromosome"/>
</dbReference>
<feature type="transmembrane region" description="Helical" evidence="11">
    <location>
        <begin position="12"/>
        <end position="33"/>
    </location>
</feature>
<evidence type="ECO:0000256" key="9">
    <source>
        <dbReference type="ARBA" id="ARBA00025772"/>
    </source>
</evidence>
<dbReference type="AlphaFoldDB" id="A0A7T6AQW2"/>
<evidence type="ECO:0000256" key="3">
    <source>
        <dbReference type="ARBA" id="ARBA00022475"/>
    </source>
</evidence>
<proteinExistence type="inferred from homology"/>
<dbReference type="NCBIfam" id="TIGR02532">
    <property type="entry name" value="IV_pilin_GFxxxE"/>
    <property type="match status" value="1"/>
</dbReference>
<feature type="domain" description="General secretion pathway GspH" evidence="12">
    <location>
        <begin position="44"/>
        <end position="148"/>
    </location>
</feature>
<dbReference type="Gene3D" id="3.30.700.10">
    <property type="entry name" value="Glycoprotein, Type 4 Pilin"/>
    <property type="match status" value="1"/>
</dbReference>
<dbReference type="GO" id="GO:0015627">
    <property type="term" value="C:type II protein secretion system complex"/>
    <property type="evidence" value="ECO:0007669"/>
    <property type="project" value="InterPro"/>
</dbReference>
<keyword evidence="8 11" id="KW-0472">Membrane</keyword>
<evidence type="ECO:0000259" key="12">
    <source>
        <dbReference type="Pfam" id="PF12019"/>
    </source>
</evidence>
<evidence type="ECO:0000256" key="6">
    <source>
        <dbReference type="ARBA" id="ARBA00022692"/>
    </source>
</evidence>
<keyword evidence="4" id="KW-0488">Methylation</keyword>
<dbReference type="SUPFAM" id="SSF54523">
    <property type="entry name" value="Pili subunits"/>
    <property type="match status" value="1"/>
</dbReference>
<evidence type="ECO:0000256" key="2">
    <source>
        <dbReference type="ARBA" id="ARBA00021549"/>
    </source>
</evidence>
<evidence type="ECO:0000256" key="4">
    <source>
        <dbReference type="ARBA" id="ARBA00022481"/>
    </source>
</evidence>